<reference evidence="6" key="1">
    <citation type="submission" date="2018-03" db="EMBL/GenBank/DDBJ databases">
        <authorList>
            <person name="Rodrigo-Torres L."/>
            <person name="Arahal R. D."/>
            <person name="Lucena T."/>
        </authorList>
    </citation>
    <scope>NUCLEOTIDE SEQUENCE [LARGE SCALE GENOMIC DNA]</scope>
    <source>
        <strain evidence="6">CECT 7615</strain>
    </source>
</reference>
<proteinExistence type="predicted"/>
<feature type="region of interest" description="Disordered" evidence="3">
    <location>
        <begin position="288"/>
        <end position="310"/>
    </location>
</feature>
<feature type="domain" description="Carbohydrate kinase PfkB" evidence="4">
    <location>
        <begin position="18"/>
        <end position="293"/>
    </location>
</feature>
<dbReference type="OrthoDB" id="8578462at2"/>
<dbReference type="AlphaFoldDB" id="A0A2R8C9T3"/>
<feature type="compositionally biased region" description="Basic and acidic residues" evidence="3">
    <location>
        <begin position="299"/>
        <end position="310"/>
    </location>
</feature>
<evidence type="ECO:0000259" key="4">
    <source>
        <dbReference type="Pfam" id="PF00294"/>
    </source>
</evidence>
<keyword evidence="6" id="KW-1185">Reference proteome</keyword>
<dbReference type="SUPFAM" id="SSF53613">
    <property type="entry name" value="Ribokinase-like"/>
    <property type="match status" value="1"/>
</dbReference>
<dbReference type="PANTHER" id="PTHR10584:SF166">
    <property type="entry name" value="RIBOKINASE"/>
    <property type="match status" value="1"/>
</dbReference>
<dbReference type="RefSeq" id="WP_108788319.1">
    <property type="nucleotide sequence ID" value="NZ_ONZG01000006.1"/>
</dbReference>
<evidence type="ECO:0000313" key="5">
    <source>
        <dbReference type="EMBL" id="SPJ29182.1"/>
    </source>
</evidence>
<dbReference type="PANTHER" id="PTHR10584">
    <property type="entry name" value="SUGAR KINASE"/>
    <property type="match status" value="1"/>
</dbReference>
<keyword evidence="2 5" id="KW-0418">Kinase</keyword>
<evidence type="ECO:0000313" key="6">
    <source>
        <dbReference type="Proteomes" id="UP000244898"/>
    </source>
</evidence>
<evidence type="ECO:0000256" key="2">
    <source>
        <dbReference type="ARBA" id="ARBA00022777"/>
    </source>
</evidence>
<dbReference type="GO" id="GO:0016301">
    <property type="term" value="F:kinase activity"/>
    <property type="evidence" value="ECO:0007669"/>
    <property type="project" value="UniProtKB-KW"/>
</dbReference>
<sequence>MSGRLLQMSGVVADLLYEVDHVPAAGEEAIVRGFSITPGGGFNAMVAAKRAGMMVCYGGSIGSGPFANIVREGLNAEGIPFLRTQDLERDQGCCSVLIDQDGERTFVASDGAEGHVTADTLAQISFSDFDWTLLSGYALHYAGSRYVLQSWLNSDAPISNLVFDPSPVVAAIPQEALAAALNRATWVSANAREAAILTGKSNPVEAALALAESRPASGGVVIRNGSKGCLVATHQYCREVPAYRVQAVDTNGAGDTHVGSFIARLSQVDDPMRAAEYANIAAALSTTQKGPATAPTHAAVKEATQKKEAG</sequence>
<organism evidence="5 6">
    <name type="scientific">Falsiruegeria mediterranea M17</name>
    <dbReference type="NCBI Taxonomy" id="1200281"/>
    <lineage>
        <taxon>Bacteria</taxon>
        <taxon>Pseudomonadati</taxon>
        <taxon>Pseudomonadota</taxon>
        <taxon>Alphaproteobacteria</taxon>
        <taxon>Rhodobacterales</taxon>
        <taxon>Roseobacteraceae</taxon>
        <taxon>Falsiruegeria</taxon>
    </lineage>
</organism>
<keyword evidence="1 5" id="KW-0808">Transferase</keyword>
<protein>
    <submittedName>
        <fullName evidence="5">Putative sugar kinase YdjH</fullName>
        <ecNumber evidence="5">2.7.1.-</ecNumber>
    </submittedName>
</protein>
<dbReference type="InterPro" id="IPR011611">
    <property type="entry name" value="PfkB_dom"/>
</dbReference>
<evidence type="ECO:0000256" key="1">
    <source>
        <dbReference type="ARBA" id="ARBA00022679"/>
    </source>
</evidence>
<dbReference type="Pfam" id="PF00294">
    <property type="entry name" value="PfkB"/>
    <property type="match status" value="1"/>
</dbReference>
<name>A0A2R8C9T3_9RHOB</name>
<dbReference type="Proteomes" id="UP000244898">
    <property type="component" value="Unassembled WGS sequence"/>
</dbReference>
<evidence type="ECO:0000256" key="3">
    <source>
        <dbReference type="SAM" id="MobiDB-lite"/>
    </source>
</evidence>
<gene>
    <name evidence="5" type="primary">ydjH</name>
    <name evidence="5" type="ORF">TRM7615_02695</name>
</gene>
<dbReference type="EC" id="2.7.1.-" evidence="5"/>
<dbReference type="InterPro" id="IPR029056">
    <property type="entry name" value="Ribokinase-like"/>
</dbReference>
<dbReference type="Gene3D" id="3.40.1190.20">
    <property type="match status" value="1"/>
</dbReference>
<accession>A0A2R8C9T3</accession>
<dbReference type="EMBL" id="ONZG01000006">
    <property type="protein sequence ID" value="SPJ29182.1"/>
    <property type="molecule type" value="Genomic_DNA"/>
</dbReference>